<keyword evidence="5" id="KW-1185">Reference proteome</keyword>
<feature type="region of interest" description="Disordered" evidence="1">
    <location>
        <begin position="12"/>
        <end position="131"/>
    </location>
</feature>
<dbReference type="InterPro" id="IPR011528">
    <property type="entry name" value="NERD"/>
</dbReference>
<dbReference type="Pfam" id="PF08378">
    <property type="entry name" value="NERD"/>
    <property type="match status" value="1"/>
</dbReference>
<protein>
    <recommendedName>
        <fullName evidence="3">NERD domain-containing protein</fullName>
    </recommendedName>
</protein>
<feature type="compositionally biased region" description="Basic and acidic residues" evidence="1">
    <location>
        <begin position="90"/>
        <end position="103"/>
    </location>
</feature>
<feature type="compositionally biased region" description="Low complexity" evidence="1">
    <location>
        <begin position="511"/>
        <end position="527"/>
    </location>
</feature>
<feature type="compositionally biased region" description="Low complexity" evidence="1">
    <location>
        <begin position="462"/>
        <end position="471"/>
    </location>
</feature>
<dbReference type="PROSITE" id="PS50965">
    <property type="entry name" value="NERD"/>
    <property type="match status" value="1"/>
</dbReference>
<feature type="compositionally biased region" description="Low complexity" evidence="1">
    <location>
        <begin position="104"/>
        <end position="131"/>
    </location>
</feature>
<dbReference type="EMBL" id="JXXZ01000016">
    <property type="protein sequence ID" value="KJY96490.1"/>
    <property type="molecule type" value="Genomic_DNA"/>
</dbReference>
<feature type="compositionally biased region" description="Acidic residues" evidence="1">
    <location>
        <begin position="534"/>
        <end position="544"/>
    </location>
</feature>
<evidence type="ECO:0000256" key="2">
    <source>
        <dbReference type="SAM" id="Phobius"/>
    </source>
</evidence>
<dbReference type="AlphaFoldDB" id="A0A0F4PLV5"/>
<feature type="domain" description="NERD" evidence="3">
    <location>
        <begin position="193"/>
        <end position="311"/>
    </location>
</feature>
<feature type="compositionally biased region" description="Basic and acidic residues" evidence="1">
    <location>
        <begin position="428"/>
        <end position="450"/>
    </location>
</feature>
<evidence type="ECO:0000313" key="5">
    <source>
        <dbReference type="Proteomes" id="UP000033664"/>
    </source>
</evidence>
<accession>A0A0F4PLV5</accession>
<keyword evidence="2" id="KW-0472">Membrane</keyword>
<feature type="non-terminal residue" evidence="4">
    <location>
        <position position="559"/>
    </location>
</feature>
<sequence length="559" mass="60861">MCILLKQQMAQFDHSRTHPSYRSAKRDYDANCKNIEKRTPQAKATSKPENDQSQPQEVASKPKKVLKEQRPEAEPTVTTSEPQLTIVEQRAAEEAAKQAKAEKTQTTAPKTAPVTAKKVAPAPVQSQPSEPSSPFVGLIFPALIALVLIAMLITLLIFIRSNRSSQGKAVKPKKTAAIKAIPVPKLPKKQVNYKKMWQKVTGKQPDTLDPQVYKRFSSVPVLVGPKAKSSAIEQLYISPYGVFIVARPNQEGDIFGGEHAQEWTARNGDEEIKFDNPITELKAQAAALAKVLDIQEQQVNLLVLFSNNALFKSDLPPLVMQREDLVDYILSYSVESFDAQQCSNLVDKVKQLLAQGSNAALGASSTKPLIETPVQPPKSEPRTEPTSQPSAAQEETSRPEVPAENVAPMPKPAAEPRSSDPEGASKSAEIHPFKRKDDAPNSDDTAHSSKDSAPAPTPKPTPATEQQEQTPLPRSDNSSKDWSNMSDEEFMAFLEAANKRAGGESDPSSDEQASSTSAAEPPASSSQKSHEDSSQGDDPFDDFDPSQPLLETPEPEPEP</sequence>
<feature type="region of interest" description="Disordered" evidence="1">
    <location>
        <begin position="360"/>
        <end position="559"/>
    </location>
</feature>
<dbReference type="eggNOG" id="COG0551">
    <property type="taxonomic scope" value="Bacteria"/>
</dbReference>
<gene>
    <name evidence="4" type="ORF">TW72_16865</name>
</gene>
<comment type="caution">
    <text evidence="4">The sequence shown here is derived from an EMBL/GenBank/DDBJ whole genome shotgun (WGS) entry which is preliminary data.</text>
</comment>
<feature type="compositionally biased region" description="Basic and acidic residues" evidence="1">
    <location>
        <begin position="24"/>
        <end position="39"/>
    </location>
</feature>
<reference evidence="4 5" key="1">
    <citation type="journal article" date="2015" name="BMC Genomics">
        <title>Genome mining reveals unlocked bioactive potential of marine Gram-negative bacteria.</title>
        <authorList>
            <person name="Machado H."/>
            <person name="Sonnenschein E.C."/>
            <person name="Melchiorsen J."/>
            <person name="Gram L."/>
        </authorList>
    </citation>
    <scope>NUCLEOTIDE SEQUENCE [LARGE SCALE GENOMIC DNA]</scope>
    <source>
        <strain evidence="4 5">S3137</strain>
    </source>
</reference>
<feature type="transmembrane region" description="Helical" evidence="2">
    <location>
        <begin position="135"/>
        <end position="159"/>
    </location>
</feature>
<keyword evidence="2" id="KW-0812">Transmembrane</keyword>
<name>A0A0F4PLV5_9GAMM</name>
<evidence type="ECO:0000259" key="3">
    <source>
        <dbReference type="PROSITE" id="PS50965"/>
    </source>
</evidence>
<feature type="compositionally biased region" description="Polar residues" evidence="1">
    <location>
        <begin position="384"/>
        <end position="394"/>
    </location>
</feature>
<organism evidence="4 5">
    <name type="scientific">Pseudoalteromonas ruthenica</name>
    <dbReference type="NCBI Taxonomy" id="151081"/>
    <lineage>
        <taxon>Bacteria</taxon>
        <taxon>Pseudomonadati</taxon>
        <taxon>Pseudomonadota</taxon>
        <taxon>Gammaproteobacteria</taxon>
        <taxon>Alteromonadales</taxon>
        <taxon>Pseudoalteromonadaceae</taxon>
        <taxon>Pseudoalteromonas</taxon>
    </lineage>
</organism>
<evidence type="ECO:0000313" key="4">
    <source>
        <dbReference type="EMBL" id="KJY96490.1"/>
    </source>
</evidence>
<proteinExistence type="predicted"/>
<dbReference type="Proteomes" id="UP000033664">
    <property type="component" value="Unassembled WGS sequence"/>
</dbReference>
<keyword evidence="2" id="KW-1133">Transmembrane helix</keyword>
<evidence type="ECO:0000256" key="1">
    <source>
        <dbReference type="SAM" id="MobiDB-lite"/>
    </source>
</evidence>